<accession>A0A6C0KEW8</accession>
<name>A0A6C0KEW8_9ZZZZ</name>
<evidence type="ECO:0000313" key="1">
    <source>
        <dbReference type="EMBL" id="QHU16179.1"/>
    </source>
</evidence>
<evidence type="ECO:0008006" key="2">
    <source>
        <dbReference type="Google" id="ProtNLM"/>
    </source>
</evidence>
<dbReference type="Gene3D" id="3.40.50.300">
    <property type="entry name" value="P-loop containing nucleotide triphosphate hydrolases"/>
    <property type="match status" value="1"/>
</dbReference>
<proteinExistence type="predicted"/>
<reference evidence="1" key="1">
    <citation type="journal article" date="2020" name="Nature">
        <title>Giant virus diversity and host interactions through global metagenomics.</title>
        <authorList>
            <person name="Schulz F."/>
            <person name="Roux S."/>
            <person name="Paez-Espino D."/>
            <person name="Jungbluth S."/>
            <person name="Walsh D.A."/>
            <person name="Denef V.J."/>
            <person name="McMahon K.D."/>
            <person name="Konstantinidis K.T."/>
            <person name="Eloe-Fadrosh E.A."/>
            <person name="Kyrpides N.C."/>
            <person name="Woyke T."/>
        </authorList>
    </citation>
    <scope>NUCLEOTIDE SEQUENCE</scope>
    <source>
        <strain evidence="1">GVMAG-S-3300011013-78</strain>
    </source>
</reference>
<dbReference type="SUPFAM" id="SSF52540">
    <property type="entry name" value="P-loop containing nucleoside triphosphate hydrolases"/>
    <property type="match status" value="1"/>
</dbReference>
<protein>
    <recommendedName>
        <fullName evidence="2">Replication factor C C-terminal domain-containing protein</fullName>
    </recommendedName>
</protein>
<dbReference type="EMBL" id="MN740877">
    <property type="protein sequence ID" value="QHU16179.1"/>
    <property type="molecule type" value="Genomic_DNA"/>
</dbReference>
<dbReference type="InterPro" id="IPR027417">
    <property type="entry name" value="P-loop_NTPase"/>
</dbReference>
<organism evidence="1">
    <name type="scientific">viral metagenome</name>
    <dbReference type="NCBI Taxonomy" id="1070528"/>
    <lineage>
        <taxon>unclassified sequences</taxon>
        <taxon>metagenomes</taxon>
        <taxon>organismal metagenomes</taxon>
    </lineage>
</organism>
<sequence length="311" mass="37657">MKVFDTHYEDYINEVNNNNLHEDLHIEQWFPDDIKNLKNIIMYGPQGVGKYSQILYHIKKYSASKMKYEKKMCVNYADKKQYFLKISDIHYEVNMSILGCNAKTLWNSIYYPIYDNILTKPNQKGIIVCKYFHDIHSDLLECFYNYMNENTHNIIFIIMTEHISFIPENIIQCCNIVSVSQPSEIAFKKCFNKSLIKLNNLKNIDYEFKNFENNYIKSCDKIIDIIIHYQTINFLSFRDLIYNMFIHQYNIYNCLWYIIHTLVKNKHIKVKNLSEIFEKMYKCLFFYNNNYRPIYHLESFLLFLVSKIHNF</sequence>
<dbReference type="AlphaFoldDB" id="A0A6C0KEW8"/>